<feature type="domain" description="HTH gntR-type" evidence="4">
    <location>
        <begin position="10"/>
        <end position="78"/>
    </location>
</feature>
<dbReference type="PROSITE" id="PS50949">
    <property type="entry name" value="HTH_GNTR"/>
    <property type="match status" value="1"/>
</dbReference>
<keyword evidence="2" id="KW-0238">DNA-binding</keyword>
<dbReference type="CDD" id="cd07377">
    <property type="entry name" value="WHTH_GntR"/>
    <property type="match status" value="1"/>
</dbReference>
<evidence type="ECO:0000256" key="3">
    <source>
        <dbReference type="ARBA" id="ARBA00023163"/>
    </source>
</evidence>
<dbReference type="InterPro" id="IPR036390">
    <property type="entry name" value="WH_DNA-bd_sf"/>
</dbReference>
<dbReference type="Pfam" id="PF07702">
    <property type="entry name" value="UTRA"/>
    <property type="match status" value="1"/>
</dbReference>
<dbReference type="InterPro" id="IPR000524">
    <property type="entry name" value="Tscrpt_reg_HTH_GntR"/>
</dbReference>
<evidence type="ECO:0000313" key="5">
    <source>
        <dbReference type="EMBL" id="SEG59234.1"/>
    </source>
</evidence>
<dbReference type="PANTHER" id="PTHR44846">
    <property type="entry name" value="MANNOSYL-D-GLYCERATE TRANSPORT/METABOLISM SYSTEM REPRESSOR MNGR-RELATED"/>
    <property type="match status" value="1"/>
</dbReference>
<dbReference type="GO" id="GO:0045892">
    <property type="term" value="P:negative regulation of DNA-templated transcription"/>
    <property type="evidence" value="ECO:0007669"/>
    <property type="project" value="TreeGrafter"/>
</dbReference>
<dbReference type="AlphaFoldDB" id="A0A1H6BF66"/>
<dbReference type="SUPFAM" id="SSF64288">
    <property type="entry name" value="Chorismate lyase-like"/>
    <property type="match status" value="1"/>
</dbReference>
<evidence type="ECO:0000313" key="6">
    <source>
        <dbReference type="Proteomes" id="UP000236752"/>
    </source>
</evidence>
<dbReference type="PANTHER" id="PTHR44846:SF1">
    <property type="entry name" value="MANNOSYL-D-GLYCERATE TRANSPORT_METABOLISM SYSTEM REPRESSOR MNGR-RELATED"/>
    <property type="match status" value="1"/>
</dbReference>
<organism evidence="5 6">
    <name type="scientific">Thalassococcus halodurans</name>
    <dbReference type="NCBI Taxonomy" id="373675"/>
    <lineage>
        <taxon>Bacteria</taxon>
        <taxon>Pseudomonadati</taxon>
        <taxon>Pseudomonadota</taxon>
        <taxon>Alphaproteobacteria</taxon>
        <taxon>Rhodobacterales</taxon>
        <taxon>Roseobacteraceae</taxon>
        <taxon>Thalassococcus</taxon>
    </lineage>
</organism>
<dbReference type="InterPro" id="IPR011663">
    <property type="entry name" value="UTRA"/>
</dbReference>
<dbReference type="GO" id="GO:0003700">
    <property type="term" value="F:DNA-binding transcription factor activity"/>
    <property type="evidence" value="ECO:0007669"/>
    <property type="project" value="InterPro"/>
</dbReference>
<dbReference type="SUPFAM" id="SSF46785">
    <property type="entry name" value="Winged helix' DNA-binding domain"/>
    <property type="match status" value="1"/>
</dbReference>
<sequence>MQRRESNTALPIYLQISESLMRDIASGRYVVGERLPPERELAKTYSTTVRTLRKSLSELENKGMLERIQGSGNYVRDNTNARSVYSMFRLELPGGGGLPTADVLGVDYMAKPDDLPRFGTSDHASRIRRLRYLDQTVIAVEEIWLDGDSGRIDPAALSDSLYFYYQNKLGFWVSHAEDSVWAAPVPDWAPEAFGPNAGDPAGYIERFSWAQVPEPVEFSRTWFDTNAARYVQRMK</sequence>
<dbReference type="InterPro" id="IPR036388">
    <property type="entry name" value="WH-like_DNA-bd_sf"/>
</dbReference>
<dbReference type="OrthoDB" id="9794015at2"/>
<evidence type="ECO:0000256" key="1">
    <source>
        <dbReference type="ARBA" id="ARBA00023015"/>
    </source>
</evidence>
<dbReference type="SMART" id="SM00345">
    <property type="entry name" value="HTH_GNTR"/>
    <property type="match status" value="1"/>
</dbReference>
<reference evidence="5 6" key="1">
    <citation type="submission" date="2016-10" db="EMBL/GenBank/DDBJ databases">
        <authorList>
            <person name="de Groot N.N."/>
        </authorList>
    </citation>
    <scope>NUCLEOTIDE SEQUENCE [LARGE SCALE GENOMIC DNA]</scope>
    <source>
        <strain evidence="5 6">DSM 26915</strain>
    </source>
</reference>
<dbReference type="Proteomes" id="UP000236752">
    <property type="component" value="Unassembled WGS sequence"/>
</dbReference>
<name>A0A1H6BF66_9RHOB</name>
<keyword evidence="1" id="KW-0805">Transcription regulation</keyword>
<keyword evidence="6" id="KW-1185">Reference proteome</keyword>
<dbReference type="GO" id="GO:0003677">
    <property type="term" value="F:DNA binding"/>
    <property type="evidence" value="ECO:0007669"/>
    <property type="project" value="UniProtKB-KW"/>
</dbReference>
<dbReference type="Gene3D" id="3.40.1410.10">
    <property type="entry name" value="Chorismate lyase-like"/>
    <property type="match status" value="1"/>
</dbReference>
<protein>
    <submittedName>
        <fullName evidence="5">Transcriptional regulator, GntR family</fullName>
    </submittedName>
</protein>
<dbReference type="SMART" id="SM00866">
    <property type="entry name" value="UTRA"/>
    <property type="match status" value="1"/>
</dbReference>
<evidence type="ECO:0000256" key="2">
    <source>
        <dbReference type="ARBA" id="ARBA00023125"/>
    </source>
</evidence>
<dbReference type="RefSeq" id="WP_103911646.1">
    <property type="nucleotide sequence ID" value="NZ_FNUZ01000007.1"/>
</dbReference>
<evidence type="ECO:0000259" key="4">
    <source>
        <dbReference type="PROSITE" id="PS50949"/>
    </source>
</evidence>
<keyword evidence="3" id="KW-0804">Transcription</keyword>
<proteinExistence type="predicted"/>
<dbReference type="Pfam" id="PF00392">
    <property type="entry name" value="GntR"/>
    <property type="match status" value="1"/>
</dbReference>
<dbReference type="Gene3D" id="1.10.10.10">
    <property type="entry name" value="Winged helix-like DNA-binding domain superfamily/Winged helix DNA-binding domain"/>
    <property type="match status" value="1"/>
</dbReference>
<dbReference type="EMBL" id="FNUZ01000007">
    <property type="protein sequence ID" value="SEG59234.1"/>
    <property type="molecule type" value="Genomic_DNA"/>
</dbReference>
<dbReference type="InterPro" id="IPR028978">
    <property type="entry name" value="Chorismate_lyase_/UTRA_dom_sf"/>
</dbReference>
<dbReference type="InterPro" id="IPR050679">
    <property type="entry name" value="Bact_HTH_transcr_reg"/>
</dbReference>
<gene>
    <name evidence="5" type="ORF">SAMN04488045_3501</name>
</gene>
<accession>A0A1H6BF66</accession>